<accession>A0A9P4W7T5</accession>
<dbReference type="InterPro" id="IPR013094">
    <property type="entry name" value="AB_hydrolase_3"/>
</dbReference>
<organism evidence="3 4">
    <name type="scientific">Curvularia kusanoi</name>
    <name type="common">Cochliobolus kusanoi</name>
    <dbReference type="NCBI Taxonomy" id="90978"/>
    <lineage>
        <taxon>Eukaryota</taxon>
        <taxon>Fungi</taxon>
        <taxon>Dikarya</taxon>
        <taxon>Ascomycota</taxon>
        <taxon>Pezizomycotina</taxon>
        <taxon>Dothideomycetes</taxon>
        <taxon>Pleosporomycetidae</taxon>
        <taxon>Pleosporales</taxon>
        <taxon>Pleosporineae</taxon>
        <taxon>Pleosporaceae</taxon>
        <taxon>Curvularia</taxon>
    </lineage>
</organism>
<reference evidence="3" key="1">
    <citation type="submission" date="2019-04" db="EMBL/GenBank/DDBJ databases">
        <title>Sequencing of skin fungus with MAO and IRED activity.</title>
        <authorList>
            <person name="Marsaioli A.J."/>
            <person name="Bonatto J.M.C."/>
            <person name="Reis Junior O."/>
        </authorList>
    </citation>
    <scope>NUCLEOTIDE SEQUENCE</scope>
    <source>
        <strain evidence="3">30M1</strain>
    </source>
</reference>
<evidence type="ECO:0000256" key="1">
    <source>
        <dbReference type="ARBA" id="ARBA00022801"/>
    </source>
</evidence>
<dbReference type="GO" id="GO:0016787">
    <property type="term" value="F:hydrolase activity"/>
    <property type="evidence" value="ECO:0007669"/>
    <property type="project" value="UniProtKB-KW"/>
</dbReference>
<dbReference type="OrthoDB" id="2152029at2759"/>
<dbReference type="PANTHER" id="PTHR48081:SF25">
    <property type="entry name" value="PUTATIVE (AFU_ORTHOLOGUE AFUA_3G11560)-RELATED"/>
    <property type="match status" value="1"/>
</dbReference>
<keyword evidence="4" id="KW-1185">Reference proteome</keyword>
<dbReference type="Pfam" id="PF07859">
    <property type="entry name" value="Abhydrolase_3"/>
    <property type="match status" value="1"/>
</dbReference>
<dbReference type="SUPFAM" id="SSF53474">
    <property type="entry name" value="alpha/beta-Hydrolases"/>
    <property type="match status" value="1"/>
</dbReference>
<protein>
    <recommendedName>
        <fullName evidence="2">Alpha/beta hydrolase fold-3 domain-containing protein</fullName>
    </recommendedName>
</protein>
<sequence>MASSWSALGVRLYIQHVRRSKQIFGNAQNIKDSMHELYNRPQSFTPPANTGPDIIVERADVTDWPLYRVSLRRSPGETPLKGPQKAMLYLHGGAFYREIESAHWAFIFQAARQTGLTVFVPIYPLVPRPSATAQQIVPALVDLCRHIKDDIVNITGDSAGGCLALATTQHMQDIAPSQAAKLTSVVLISPVLDITFSHPEIERLDKLDPWLGLEGLRSIIPLYAGELPTSDPIVSPLFGDIERLPPVLLLSGTHDMLNADARRLSARFQGENSDECVPGGIQSERFTYVEQADMIHVYPLLPHWEGRQARDLIMEFVQSHLQ</sequence>
<evidence type="ECO:0000313" key="4">
    <source>
        <dbReference type="Proteomes" id="UP000801428"/>
    </source>
</evidence>
<evidence type="ECO:0000313" key="3">
    <source>
        <dbReference type="EMBL" id="KAF2995323.1"/>
    </source>
</evidence>
<keyword evidence="1" id="KW-0378">Hydrolase</keyword>
<dbReference type="EMBL" id="SWKU01000033">
    <property type="protein sequence ID" value="KAF2995323.1"/>
    <property type="molecule type" value="Genomic_DNA"/>
</dbReference>
<dbReference type="InterPro" id="IPR029058">
    <property type="entry name" value="AB_hydrolase_fold"/>
</dbReference>
<evidence type="ECO:0000259" key="2">
    <source>
        <dbReference type="Pfam" id="PF07859"/>
    </source>
</evidence>
<proteinExistence type="predicted"/>
<name>A0A9P4W7T5_CURKU</name>
<dbReference type="PANTHER" id="PTHR48081">
    <property type="entry name" value="AB HYDROLASE SUPERFAMILY PROTEIN C4A8.06C"/>
    <property type="match status" value="1"/>
</dbReference>
<dbReference type="InterPro" id="IPR050300">
    <property type="entry name" value="GDXG_lipolytic_enzyme"/>
</dbReference>
<dbReference type="AlphaFoldDB" id="A0A9P4W7T5"/>
<dbReference type="Gene3D" id="3.40.50.1820">
    <property type="entry name" value="alpha/beta hydrolase"/>
    <property type="match status" value="1"/>
</dbReference>
<gene>
    <name evidence="3" type="ORF">E8E13_000589</name>
</gene>
<comment type="caution">
    <text evidence="3">The sequence shown here is derived from an EMBL/GenBank/DDBJ whole genome shotgun (WGS) entry which is preliminary data.</text>
</comment>
<dbReference type="Proteomes" id="UP000801428">
    <property type="component" value="Unassembled WGS sequence"/>
</dbReference>
<feature type="domain" description="Alpha/beta hydrolase fold-3" evidence="2">
    <location>
        <begin position="87"/>
        <end position="272"/>
    </location>
</feature>